<evidence type="ECO:0000256" key="3">
    <source>
        <dbReference type="ARBA" id="ARBA00022691"/>
    </source>
</evidence>
<evidence type="ECO:0000256" key="1">
    <source>
        <dbReference type="ARBA" id="ARBA00001966"/>
    </source>
</evidence>
<dbReference type="Pfam" id="PF13186">
    <property type="entry name" value="SPASM"/>
    <property type="match status" value="1"/>
</dbReference>
<name>A0A7J3IAP1_9CREN</name>
<evidence type="ECO:0000313" key="8">
    <source>
        <dbReference type="EMBL" id="HGN37637.1"/>
    </source>
</evidence>
<organism evidence="8">
    <name type="scientific">Ignisphaera aggregans</name>
    <dbReference type="NCBI Taxonomy" id="334771"/>
    <lineage>
        <taxon>Archaea</taxon>
        <taxon>Thermoproteota</taxon>
        <taxon>Thermoprotei</taxon>
        <taxon>Desulfurococcales</taxon>
        <taxon>Desulfurococcaceae</taxon>
        <taxon>Ignisphaera</taxon>
    </lineage>
</organism>
<dbReference type="PANTHER" id="PTHR11228">
    <property type="entry name" value="RADICAL SAM DOMAIN PROTEIN"/>
    <property type="match status" value="1"/>
</dbReference>
<protein>
    <submittedName>
        <fullName evidence="8">Radical SAM protein</fullName>
    </submittedName>
</protein>
<keyword evidence="3" id="KW-0949">S-adenosyl-L-methionine</keyword>
<comment type="caution">
    <text evidence="8">The sequence shown here is derived from an EMBL/GenBank/DDBJ whole genome shotgun (WGS) entry which is preliminary data.</text>
</comment>
<dbReference type="EMBL" id="DTAI01000257">
    <property type="protein sequence ID" value="HGN37637.1"/>
    <property type="molecule type" value="Genomic_DNA"/>
</dbReference>
<dbReference type="PROSITE" id="PS51918">
    <property type="entry name" value="RADICAL_SAM"/>
    <property type="match status" value="1"/>
</dbReference>
<dbReference type="EMBL" id="DTBZ01000157">
    <property type="protein sequence ID" value="HGQ18994.1"/>
    <property type="molecule type" value="Genomic_DNA"/>
</dbReference>
<keyword evidence="6" id="KW-0411">Iron-sulfur</keyword>
<keyword evidence="4" id="KW-0479">Metal-binding</keyword>
<proteinExistence type="predicted"/>
<dbReference type="GO" id="GO:0003824">
    <property type="term" value="F:catalytic activity"/>
    <property type="evidence" value="ECO:0007669"/>
    <property type="project" value="InterPro"/>
</dbReference>
<comment type="cofactor">
    <cofactor evidence="1">
        <name>[4Fe-4S] cluster</name>
        <dbReference type="ChEBI" id="CHEBI:49883"/>
    </cofactor>
</comment>
<dbReference type="Gene3D" id="3.20.20.70">
    <property type="entry name" value="Aldolase class I"/>
    <property type="match status" value="1"/>
</dbReference>
<dbReference type="InterPro" id="IPR027604">
    <property type="entry name" value="W_rSAM_matur"/>
</dbReference>
<dbReference type="GO" id="GO:0046872">
    <property type="term" value="F:metal ion binding"/>
    <property type="evidence" value="ECO:0007669"/>
    <property type="project" value="UniProtKB-KW"/>
</dbReference>
<dbReference type="SFLD" id="SFLDS00029">
    <property type="entry name" value="Radical_SAM"/>
    <property type="match status" value="1"/>
</dbReference>
<dbReference type="InterPro" id="IPR058240">
    <property type="entry name" value="rSAM_sf"/>
</dbReference>
<dbReference type="InterPro" id="IPR023885">
    <property type="entry name" value="4Fe4S-binding_SPASM_dom"/>
</dbReference>
<evidence type="ECO:0000256" key="6">
    <source>
        <dbReference type="ARBA" id="ARBA00023014"/>
    </source>
</evidence>
<dbReference type="InterPro" id="IPR034391">
    <property type="entry name" value="AdoMet-like_SPASM_containing"/>
</dbReference>
<dbReference type="PANTHER" id="PTHR11228:SF34">
    <property type="entry name" value="TUNGSTEN-CONTAINING ALDEHYDE FERREDOXIN OXIDOREDUCTASE COFACTOR MODIFYING PROTEIN"/>
    <property type="match status" value="1"/>
</dbReference>
<evidence type="ECO:0000256" key="4">
    <source>
        <dbReference type="ARBA" id="ARBA00022723"/>
    </source>
</evidence>
<dbReference type="Pfam" id="PF04055">
    <property type="entry name" value="Radical_SAM"/>
    <property type="match status" value="1"/>
</dbReference>
<dbReference type="SFLD" id="SFLDG01067">
    <property type="entry name" value="SPASM/twitch_domain_containing"/>
    <property type="match status" value="1"/>
</dbReference>
<evidence type="ECO:0000313" key="9">
    <source>
        <dbReference type="EMBL" id="HGQ18994.1"/>
    </source>
</evidence>
<evidence type="ECO:0000256" key="5">
    <source>
        <dbReference type="ARBA" id="ARBA00023004"/>
    </source>
</evidence>
<keyword evidence="2" id="KW-0004">4Fe-4S</keyword>
<dbReference type="SFLD" id="SFLDF00570">
    <property type="entry name" value="tungsten_cofactor_oxidoreducas"/>
    <property type="match status" value="1"/>
</dbReference>
<evidence type="ECO:0000256" key="2">
    <source>
        <dbReference type="ARBA" id="ARBA00022485"/>
    </source>
</evidence>
<dbReference type="CDD" id="cd01335">
    <property type="entry name" value="Radical_SAM"/>
    <property type="match status" value="1"/>
</dbReference>
<dbReference type="SMART" id="SM00729">
    <property type="entry name" value="Elp3"/>
    <property type="match status" value="1"/>
</dbReference>
<dbReference type="AlphaFoldDB" id="A0A7J3IAP1"/>
<dbReference type="InterPro" id="IPR050377">
    <property type="entry name" value="Radical_SAM_PqqE_MftC-like"/>
</dbReference>
<keyword evidence="5" id="KW-0408">Iron</keyword>
<evidence type="ECO:0000259" key="7">
    <source>
        <dbReference type="PROSITE" id="PS51918"/>
    </source>
</evidence>
<gene>
    <name evidence="8" type="ORF">ENT87_08865</name>
    <name evidence="9" type="ORF">ENU30_08510</name>
</gene>
<dbReference type="SFLD" id="SFLDG01387">
    <property type="entry name" value="BtrN-like_SPASM_domain_contain"/>
    <property type="match status" value="1"/>
</dbReference>
<dbReference type="GO" id="GO:0051536">
    <property type="term" value="F:iron-sulfur cluster binding"/>
    <property type="evidence" value="ECO:0007669"/>
    <property type="project" value="UniProtKB-KW"/>
</dbReference>
<sequence length="362" mass="41222">MREFSTPDWIVMMSPKSHPRELVVEITTLCNMNCIHCFRKAALDLKPCSMDLKFFKNILSEAIENNVGRIVFSGWGEPLIHPEIQYMIKMCRDLGLEVAINTNGSRIDELIDALVKYVDEIYISLDAATPRVYNIVRQPTMFSSIIQSISKLVSIKQVRGQIKPVIKTLFTVTSLNIVDVEYFLKLAVELGVNEVVFTSAIPYSDQDVGCLSSTKCIEDLSTQLKKALEEFKEFSLRITAPQTQYTASCPFASKRALFIRCDGAVTPCIHYAYSWTPNILGINRYIKKVVLGYIGKDRLIDIWRNRYARIFYRLYFKRIPSCLACSLVEYCGKTRENTADCLGGEPNCGHCPYYHSLSYCPL</sequence>
<feature type="domain" description="Radical SAM core" evidence="7">
    <location>
        <begin position="16"/>
        <end position="241"/>
    </location>
</feature>
<accession>A0A7J3IAP1</accession>
<dbReference type="InterPro" id="IPR007197">
    <property type="entry name" value="rSAM"/>
</dbReference>
<dbReference type="InterPro" id="IPR013785">
    <property type="entry name" value="Aldolase_TIM"/>
</dbReference>
<reference evidence="8" key="1">
    <citation type="journal article" date="2020" name="mSystems">
        <title>Genome- and Community-Level Interaction Insights into Carbon Utilization and Element Cycling Functions of Hydrothermarchaeota in Hydrothermal Sediment.</title>
        <authorList>
            <person name="Zhou Z."/>
            <person name="Liu Y."/>
            <person name="Xu W."/>
            <person name="Pan J."/>
            <person name="Luo Z.H."/>
            <person name="Li M."/>
        </authorList>
    </citation>
    <scope>NUCLEOTIDE SEQUENCE [LARGE SCALE GENOMIC DNA]</scope>
    <source>
        <strain evidence="8">SpSt-618</strain>
        <strain evidence="9">SpSt-657</strain>
    </source>
</reference>
<dbReference type="SUPFAM" id="SSF102114">
    <property type="entry name" value="Radical SAM enzymes"/>
    <property type="match status" value="1"/>
</dbReference>
<dbReference type="InterPro" id="IPR006638">
    <property type="entry name" value="Elp3/MiaA/NifB-like_rSAM"/>
</dbReference>